<dbReference type="GO" id="GO:0003677">
    <property type="term" value="F:DNA binding"/>
    <property type="evidence" value="ECO:0007669"/>
    <property type="project" value="InterPro"/>
</dbReference>
<feature type="region of interest" description="Disordered" evidence="1">
    <location>
        <begin position="31"/>
        <end position="87"/>
    </location>
</feature>
<dbReference type="InterPro" id="IPR036397">
    <property type="entry name" value="RNaseH_sf"/>
</dbReference>
<reference evidence="3" key="1">
    <citation type="submission" date="2020-08" db="EMBL/GenBank/DDBJ databases">
        <authorList>
            <person name="Yamashita S."/>
            <person name="Nozaki H."/>
        </authorList>
    </citation>
    <scope>NUCLEOTIDE SEQUENCE</scope>
    <source>
        <strain evidence="3">NIES-4017</strain>
    </source>
</reference>
<organism evidence="3 5">
    <name type="scientific">Astrephomene gubernaculifera</name>
    <dbReference type="NCBI Taxonomy" id="47775"/>
    <lineage>
        <taxon>Eukaryota</taxon>
        <taxon>Viridiplantae</taxon>
        <taxon>Chlorophyta</taxon>
        <taxon>core chlorophytes</taxon>
        <taxon>Chlorophyceae</taxon>
        <taxon>CS clade</taxon>
        <taxon>Chlamydomonadales</taxon>
        <taxon>Astrephomenaceae</taxon>
        <taxon>Astrephomene</taxon>
    </lineage>
</organism>
<evidence type="ECO:0000259" key="2">
    <source>
        <dbReference type="Pfam" id="PF00078"/>
    </source>
</evidence>
<comment type="caution">
    <text evidence="3">The sequence shown here is derived from an EMBL/GenBank/DDBJ whole genome shotgun (WGS) entry which is preliminary data.</text>
</comment>
<dbReference type="PANTHER" id="PTHR33050:SF7">
    <property type="entry name" value="RIBONUCLEASE H"/>
    <property type="match status" value="1"/>
</dbReference>
<dbReference type="InterPro" id="IPR043502">
    <property type="entry name" value="DNA/RNA_pol_sf"/>
</dbReference>
<dbReference type="SUPFAM" id="SSF56672">
    <property type="entry name" value="DNA/RNA polymerases"/>
    <property type="match status" value="1"/>
</dbReference>
<dbReference type="Gene3D" id="3.30.70.270">
    <property type="match status" value="1"/>
</dbReference>
<dbReference type="EMBL" id="BMAR01000001">
    <property type="protein sequence ID" value="GFR39809.1"/>
    <property type="molecule type" value="Genomic_DNA"/>
</dbReference>
<feature type="domain" description="Reverse transcriptase" evidence="2">
    <location>
        <begin position="257"/>
        <end position="377"/>
    </location>
</feature>
<dbReference type="Gene3D" id="3.10.10.10">
    <property type="entry name" value="HIV Type 1 Reverse Transcriptase, subunit A, domain 1"/>
    <property type="match status" value="1"/>
</dbReference>
<dbReference type="InterPro" id="IPR043128">
    <property type="entry name" value="Rev_trsase/Diguanyl_cyclase"/>
</dbReference>
<name>A0AAD3DDF8_9CHLO</name>
<dbReference type="CDD" id="cd09275">
    <property type="entry name" value="RNase_HI_RT_DIRS1"/>
    <property type="match status" value="1"/>
</dbReference>
<dbReference type="CDD" id="cd03714">
    <property type="entry name" value="RT_DIRS1"/>
    <property type="match status" value="1"/>
</dbReference>
<accession>A0AAD3DDF8</accession>
<dbReference type="GO" id="GO:0009307">
    <property type="term" value="P:DNA restriction-modification system"/>
    <property type="evidence" value="ECO:0007669"/>
    <property type="project" value="InterPro"/>
</dbReference>
<dbReference type="InterPro" id="IPR052055">
    <property type="entry name" value="Hepadnavirus_pol/RT"/>
</dbReference>
<evidence type="ECO:0000313" key="3">
    <source>
        <dbReference type="EMBL" id="GFR39809.1"/>
    </source>
</evidence>
<dbReference type="PANTHER" id="PTHR33050">
    <property type="entry name" value="REVERSE TRANSCRIPTASE DOMAIN-CONTAINING PROTEIN"/>
    <property type="match status" value="1"/>
</dbReference>
<dbReference type="Proteomes" id="UP001054857">
    <property type="component" value="Unassembled WGS sequence"/>
</dbReference>
<sequence>MKFPSWVKRALSLVGSGKEKKDVRTDVARAAREIDQVPSAQPAAGTGGGPNEHGRPVKKLAVTSGDGMVAQTARAPESAPRIRHRKEPATPAMPVEGMEQAVEGVNLEDIPGEFAVSAEAAPAAKPQPPVMRGRLRAKAQEWHAWVSNPLVLSWIVEGFPLSWEKGQPPPPHFAGNHASAEQHADFVDQAISDLLTAKSILEVPRKPRMVCPLGVVEQGTKKRLIYDARPVNDYLHIPKFRYEDLKAAPGFLLPDDFVFTLDLKSGYHHLDIREDCWQYLGFQWRGRFYVFTQLPFGLASACWAFTKLTREVLRGWRRRGWRCSGYLDDQFHADQDPERLVRRREVVLAQLENLGFVVNREKSMLGAPAQRFRYLGMLLDTKEGVFIVPEDKRTRVLDAINLTLNSRRIPVRALASIKGQLLAMGWAFGPWSRLRTRGLGRLIETRRSWSSHLPLSDEAREDLLFWQQFFDHFNGKRKLWEPTKVYSIIHCDAAGKSEVSLGGWGAWTVLGGQLAVARGGWDPKTRQYASTPQELKAVLNALRSFDSPAGLSGHAVKVITDNLNTANIINKGAAKADACYEVAYDLLWFCVERDIRLQAEWRPRERNQLADYISKMSDPDDWSLQRSVFKRLSEMWGPFEVDLFASDSNHHLPTYYSRFFTPDTAGVDAFRFHWGRKCWANPPFSQLLRVLRHAQTCRARLCLVAPVWPSRDWWSFLTEDGCFFRDFVHGMQPLGWAAEVFSPGERAIPRGAGNWLVMALLLDFAARSPRLINVPDDPVRPRPQRRD</sequence>
<dbReference type="EMBL" id="BMAR01000075">
    <property type="protein sequence ID" value="GFR52927.1"/>
    <property type="molecule type" value="Genomic_DNA"/>
</dbReference>
<reference evidence="3 5" key="2">
    <citation type="journal article" date="2021" name="Sci. Rep.">
        <title>Genome sequencing of the multicellular alga Astrephomene provides insights into convergent evolution of germ-soma differentiation.</title>
        <authorList>
            <person name="Yamashita S."/>
            <person name="Yamamoto K."/>
            <person name="Matsuzaki R."/>
            <person name="Suzuki S."/>
            <person name="Yamaguchi H."/>
            <person name="Hirooka S."/>
            <person name="Minakuchi Y."/>
            <person name="Miyagishima S."/>
            <person name="Kawachi M."/>
            <person name="Toyoda A."/>
            <person name="Nozaki H."/>
        </authorList>
    </citation>
    <scope>NUCLEOTIDE SEQUENCE [LARGE SCALE GENOMIC DNA]</scope>
    <source>
        <strain evidence="3 5">NIES-4017</strain>
    </source>
</reference>
<dbReference type="InterPro" id="IPR008593">
    <property type="entry name" value="Dam_MeTrfase"/>
</dbReference>
<protein>
    <recommendedName>
        <fullName evidence="2">Reverse transcriptase domain-containing protein</fullName>
    </recommendedName>
</protein>
<keyword evidence="5" id="KW-1185">Reference proteome</keyword>
<evidence type="ECO:0000256" key="1">
    <source>
        <dbReference type="SAM" id="MobiDB-lite"/>
    </source>
</evidence>
<gene>
    <name evidence="4" type="ORF">Agub_g15588</name>
    <name evidence="3" type="ORF">Agub_g300</name>
</gene>
<dbReference type="InterPro" id="IPR000477">
    <property type="entry name" value="RT_dom"/>
</dbReference>
<dbReference type="Gene3D" id="3.30.420.10">
    <property type="entry name" value="Ribonuclease H-like superfamily/Ribonuclease H"/>
    <property type="match status" value="1"/>
</dbReference>
<dbReference type="GO" id="GO:0009007">
    <property type="term" value="F:site-specific DNA-methyltransferase (adenine-specific) activity"/>
    <property type="evidence" value="ECO:0007669"/>
    <property type="project" value="InterPro"/>
</dbReference>
<dbReference type="Pfam" id="PF00078">
    <property type="entry name" value="RVT_1"/>
    <property type="match status" value="1"/>
</dbReference>
<evidence type="ECO:0000313" key="4">
    <source>
        <dbReference type="EMBL" id="GFR52927.1"/>
    </source>
</evidence>
<dbReference type="Pfam" id="PF05869">
    <property type="entry name" value="Dam"/>
    <property type="match status" value="1"/>
</dbReference>
<proteinExistence type="predicted"/>
<dbReference type="AlphaFoldDB" id="A0AAD3DDF8"/>
<evidence type="ECO:0000313" key="5">
    <source>
        <dbReference type="Proteomes" id="UP001054857"/>
    </source>
</evidence>